<dbReference type="RefSeq" id="WP_088754540.1">
    <property type="nucleotide sequence ID" value="NZ_NJGV01000005.1"/>
</dbReference>
<comment type="caution">
    <text evidence="1">The sequence shown here is derived from an EMBL/GenBank/DDBJ whole genome shotgun (WGS) entry which is preliminary data.</text>
</comment>
<dbReference type="InterPro" id="IPR005358">
    <property type="entry name" value="Puta_zinc/iron-chelating_dom"/>
</dbReference>
<proteinExistence type="predicted"/>
<sequence length="146" mass="15726">MRENTALHWIIDEDRLFTDMADSPDNPCTACGGCCAHFRVSFYCGELSDGLGGMVPVELTSKVNDTLACMKGTEHGHGRCIALVGELGRPGVGCRIYAQRPSTCREFSPWEADGQPNPECQQRRQALGLPVLAALPPEQAAPVLPA</sequence>
<protein>
    <submittedName>
        <fullName evidence="1">Zinc/iron-chelating domain-containing protein</fullName>
    </submittedName>
</protein>
<reference evidence="1 2" key="1">
    <citation type="journal article" date="2010" name="Int. J. Syst. Evol. Microbiol.">
        <title>Reclassification of Herbaspirillum putei as a later heterotypic synonym of Herbaspirillum huttiense, with the description of H. huttiense subsp. huttiense subsp. nov. and H. huttiense subsp. putei subsp. nov., comb. nov., and description of Herbaspirillum aquaticum sp. nov.</title>
        <authorList>
            <person name="Dobritsa A.P."/>
            <person name="Reddy M.C."/>
            <person name="Samadpour M."/>
        </authorList>
    </citation>
    <scope>NUCLEOTIDE SEQUENCE [LARGE SCALE GENOMIC DNA]</scope>
    <source>
        <strain evidence="1 2">IEH 4430</strain>
    </source>
</reference>
<dbReference type="EMBL" id="NJGV01000005">
    <property type="protein sequence ID" value="OWY35657.1"/>
    <property type="molecule type" value="Genomic_DNA"/>
</dbReference>
<keyword evidence="2" id="KW-1185">Reference proteome</keyword>
<organism evidence="1 2">
    <name type="scientific">Herbaspirillum aquaticum</name>
    <dbReference type="NCBI Taxonomy" id="568783"/>
    <lineage>
        <taxon>Bacteria</taxon>
        <taxon>Pseudomonadati</taxon>
        <taxon>Pseudomonadota</taxon>
        <taxon>Betaproteobacteria</taxon>
        <taxon>Burkholderiales</taxon>
        <taxon>Oxalobacteraceae</taxon>
        <taxon>Herbaspirillum</taxon>
    </lineage>
</organism>
<gene>
    <name evidence="1" type="ORF">CEJ45_06570</name>
</gene>
<dbReference type="Proteomes" id="UP000214747">
    <property type="component" value="Unassembled WGS sequence"/>
</dbReference>
<evidence type="ECO:0000313" key="1">
    <source>
        <dbReference type="EMBL" id="OWY35657.1"/>
    </source>
</evidence>
<evidence type="ECO:0000313" key="2">
    <source>
        <dbReference type="Proteomes" id="UP000214747"/>
    </source>
</evidence>
<name>A0A225SXG5_9BURK</name>
<accession>A0A225SXG5</accession>
<dbReference type="AlphaFoldDB" id="A0A225SXG5"/>
<dbReference type="Pfam" id="PF03692">
    <property type="entry name" value="CxxCxxCC"/>
    <property type="match status" value="1"/>
</dbReference>